<feature type="compositionally biased region" description="Polar residues" evidence="1">
    <location>
        <begin position="279"/>
        <end position="293"/>
    </location>
</feature>
<dbReference type="OrthoDB" id="4356615at2759"/>
<feature type="compositionally biased region" description="Polar residues" evidence="1">
    <location>
        <begin position="414"/>
        <end position="423"/>
    </location>
</feature>
<gene>
    <name evidence="6" type="ORF">BCR38DRAFT_173823</name>
</gene>
<feature type="compositionally biased region" description="Basic and acidic residues" evidence="1">
    <location>
        <begin position="1"/>
        <end position="27"/>
    </location>
</feature>
<dbReference type="InterPro" id="IPR056033">
    <property type="entry name" value="DUF7614"/>
</dbReference>
<protein>
    <submittedName>
        <fullName evidence="6">Uncharacterized protein</fullName>
    </submittedName>
</protein>
<feature type="compositionally biased region" description="Basic and acidic residues" evidence="1">
    <location>
        <begin position="226"/>
        <end position="254"/>
    </location>
</feature>
<feature type="compositionally biased region" description="Pro residues" evidence="1">
    <location>
        <begin position="382"/>
        <end position="392"/>
    </location>
</feature>
<evidence type="ECO:0000259" key="3">
    <source>
        <dbReference type="Pfam" id="PF24587"/>
    </source>
</evidence>
<reference evidence="6 7" key="1">
    <citation type="submission" date="2016-07" db="EMBL/GenBank/DDBJ databases">
        <title>Pervasive Adenine N6-methylation of Active Genes in Fungi.</title>
        <authorList>
            <consortium name="DOE Joint Genome Institute"/>
            <person name="Mondo S.J."/>
            <person name="Dannebaum R.O."/>
            <person name="Kuo R.C."/>
            <person name="Labutti K."/>
            <person name="Haridas S."/>
            <person name="Kuo A."/>
            <person name="Salamov A."/>
            <person name="Ahrendt S.R."/>
            <person name="Lipzen A."/>
            <person name="Sullivan W."/>
            <person name="Andreopoulos W.B."/>
            <person name="Clum A."/>
            <person name="Lindquist E."/>
            <person name="Daum C."/>
            <person name="Ramamoorthy G.K."/>
            <person name="Gryganskyi A."/>
            <person name="Culley D."/>
            <person name="Magnuson J.K."/>
            <person name="James T.Y."/>
            <person name="O'Malley M.A."/>
            <person name="Stajich J.E."/>
            <person name="Spatafora J.W."/>
            <person name="Visel A."/>
            <person name="Grigoriev I.V."/>
        </authorList>
    </citation>
    <scope>NUCLEOTIDE SEQUENCE [LARGE SCALE GENOMIC DNA]</scope>
    <source>
        <strain evidence="6 7">CBS 129021</strain>
    </source>
</reference>
<dbReference type="STRING" id="1141098.A0A1Y2E4C6"/>
<feature type="region of interest" description="Disordered" evidence="1">
    <location>
        <begin position="1"/>
        <end position="109"/>
    </location>
</feature>
<feature type="compositionally biased region" description="Low complexity" evidence="1">
    <location>
        <begin position="424"/>
        <end position="437"/>
    </location>
</feature>
<sequence>MEQDAPKRRDRLMGKFFGGKDKDRKYTSEQSANDISAFLGNSDKLQISHPPPPPPSQGHREYERQQPTLALDTSRATRYPAALDVENNRSQQSLAYRTRSHSPPRRKNKGLVVRFADSYPEIIGEGGDECQTVVAEIGKRKRSKSAPTSAPIPPTKQGHEYARQVGAFQEVKPSRDEGFVPGPIRRTQTGFSTVSDLRDESASAPAPAPPMPTPPQPRTVPAGETSRSRFLDSSNRKDENRRSFIELHQQEQRQAEGIAFAQAMRSTGENSQHEWDDQGQASSPETQRDSPAQTHRKEIPAAMDEYSSGASRSQSTKVPASRGPGHEPPTRSQSTRAQMSPPMPDDYTRTQPPLAPPRNPARRSPFSPVPPYDHNASSRGPSPVPPPYPQEAPPVFRNESLRSQRTISPDELRLNTSTSNLVDSPSSTYSQSMYSTPDLSHKATFGSQSPEKPNRQFHDIVVAAGEDAYEDFIERTKHLYELFRLHAEQFRALGSCQPMELCRAALWWFLKGRTSLETAIRSQANSDDQKNLMTKYQAYTDLTKGYWLTELALPEIADGKYSPVEGELGEIRQTLKANLKKLAVSMKRNGFLPPEEPFMPQHMDKAIWVQYPALSQDVVSMLNGNWGSVLAASRQSSRTLEALEALPIGDTPQYFSYGRVPAEVYLMEQGMESMDTCFSCILSIVRPTHESNLVFIVASQNGSVGLKIQSDKNVGASWDSVRWRSDSNTLEVKMPRGFILAIKCSQQDFRMLWNIFDFGAKVQSYLYPRKEEAPNFRTKLRGFHYFDADPKSRTFPKEPVGQCEVAIFERILKEGSPTGPRNFHRGFRLAVVTGPKTRTLSGVTHFYTPQMPIQFAYLRGEQREPMLQLAYKDTKDNCRMVLSFNDDGEREKLVSLLKGTYVHHDEEVIAEVTMQGFNVTEGLGDTKGGFPALQKLPWQIARIINDRYSGDVSPTVLAEKLRLEIDSLDSQGAPVGTITDRINMAPGEFKVRLDTKDILALQVLRHPQLDMTVSIMDKPGLTDAPREFTALQNSIARSETVRTYRFSSFRDLHAFQAAITGYNVLFDGVASSLNIARRRMVVPVYKKWESGTARIQVVQSEKTVQLLAFFENWSHGQCMGFVLKGTDVFESSGRGHKSQLKMVDCKFPLPKIPDEEGTKTDDMAFVCLDMPDYAGEHDDITIVFEDENERDRLCSCLPAPVKGARATKVGSKG</sequence>
<dbReference type="Pfam" id="PF24586">
    <property type="entry name" value="DUF7611"/>
    <property type="match status" value="1"/>
</dbReference>
<feature type="domain" description="DUF7613" evidence="4">
    <location>
        <begin position="903"/>
        <end position="1060"/>
    </location>
</feature>
<dbReference type="InterPro" id="IPR056031">
    <property type="entry name" value="DUF7612"/>
</dbReference>
<evidence type="ECO:0000256" key="1">
    <source>
        <dbReference type="SAM" id="MobiDB-lite"/>
    </source>
</evidence>
<feature type="domain" description="DUF7614" evidence="5">
    <location>
        <begin position="1066"/>
        <end position="1198"/>
    </location>
</feature>
<evidence type="ECO:0000313" key="6">
    <source>
        <dbReference type="EMBL" id="ORY66146.1"/>
    </source>
</evidence>
<feature type="region of interest" description="Disordered" evidence="1">
    <location>
        <begin position="138"/>
        <end position="453"/>
    </location>
</feature>
<dbReference type="InParanoid" id="A0A1Y2E4C6"/>
<dbReference type="InterPro" id="IPR056032">
    <property type="entry name" value="DUF7613"/>
</dbReference>
<feature type="compositionally biased region" description="Polar residues" evidence="1">
    <location>
        <begin position="186"/>
        <end position="195"/>
    </location>
</feature>
<dbReference type="Pfam" id="PF24589">
    <property type="entry name" value="DUF7614"/>
    <property type="match status" value="1"/>
</dbReference>
<dbReference type="Pfam" id="PF24587">
    <property type="entry name" value="DUF7612"/>
    <property type="match status" value="1"/>
</dbReference>
<keyword evidence="7" id="KW-1185">Reference proteome</keyword>
<accession>A0A1Y2E4C6</accession>
<feature type="compositionally biased region" description="Polar residues" evidence="1">
    <location>
        <begin position="308"/>
        <end position="318"/>
    </location>
</feature>
<evidence type="ECO:0000313" key="7">
    <source>
        <dbReference type="Proteomes" id="UP000193689"/>
    </source>
</evidence>
<dbReference type="GeneID" id="63770087"/>
<dbReference type="AlphaFoldDB" id="A0A1Y2E4C6"/>
<comment type="caution">
    <text evidence="6">The sequence shown here is derived from an EMBL/GenBank/DDBJ whole genome shotgun (WGS) entry which is preliminary data.</text>
</comment>
<feature type="compositionally biased region" description="Basic residues" evidence="1">
    <location>
        <begin position="98"/>
        <end position="109"/>
    </location>
</feature>
<dbReference type="InterPro" id="IPR056030">
    <property type="entry name" value="DUF7611"/>
</dbReference>
<dbReference type="EMBL" id="MCFJ01000005">
    <property type="protein sequence ID" value="ORY66146.1"/>
    <property type="molecule type" value="Genomic_DNA"/>
</dbReference>
<dbReference type="Proteomes" id="UP000193689">
    <property type="component" value="Unassembled WGS sequence"/>
</dbReference>
<feature type="domain" description="DUF7612" evidence="3">
    <location>
        <begin position="768"/>
        <end position="900"/>
    </location>
</feature>
<dbReference type="RefSeq" id="XP_040717110.1">
    <property type="nucleotide sequence ID" value="XM_040853875.1"/>
</dbReference>
<dbReference type="Pfam" id="PF24588">
    <property type="entry name" value="DUF7613"/>
    <property type="match status" value="1"/>
</dbReference>
<proteinExistence type="predicted"/>
<name>A0A1Y2E4C6_9PEZI</name>
<evidence type="ECO:0000259" key="5">
    <source>
        <dbReference type="Pfam" id="PF24589"/>
    </source>
</evidence>
<evidence type="ECO:0000259" key="2">
    <source>
        <dbReference type="Pfam" id="PF24586"/>
    </source>
</evidence>
<organism evidence="6 7">
    <name type="scientific">Pseudomassariella vexata</name>
    <dbReference type="NCBI Taxonomy" id="1141098"/>
    <lineage>
        <taxon>Eukaryota</taxon>
        <taxon>Fungi</taxon>
        <taxon>Dikarya</taxon>
        <taxon>Ascomycota</taxon>
        <taxon>Pezizomycotina</taxon>
        <taxon>Sordariomycetes</taxon>
        <taxon>Xylariomycetidae</taxon>
        <taxon>Amphisphaeriales</taxon>
        <taxon>Pseudomassariaceae</taxon>
        <taxon>Pseudomassariella</taxon>
    </lineage>
</organism>
<feature type="domain" description="DUF7611" evidence="2">
    <location>
        <begin position="611"/>
        <end position="766"/>
    </location>
</feature>
<feature type="compositionally biased region" description="Pro residues" evidence="1">
    <location>
        <begin position="206"/>
        <end position="218"/>
    </location>
</feature>
<evidence type="ECO:0000259" key="4">
    <source>
        <dbReference type="Pfam" id="PF24588"/>
    </source>
</evidence>